<dbReference type="PANTHER" id="PTHR21310:SF58">
    <property type="entry name" value="AMINOGLYCOSIDE PHOSPHOTRANSFERASE DOMAIN-CONTAINING PROTEIN"/>
    <property type="match status" value="1"/>
</dbReference>
<dbReference type="OrthoDB" id="4177236at2759"/>
<feature type="compositionally biased region" description="Polar residues" evidence="1">
    <location>
        <begin position="58"/>
        <end position="67"/>
    </location>
</feature>
<evidence type="ECO:0000256" key="1">
    <source>
        <dbReference type="SAM" id="MobiDB-lite"/>
    </source>
</evidence>
<dbReference type="Pfam" id="PF01636">
    <property type="entry name" value="APH"/>
    <property type="match status" value="1"/>
</dbReference>
<dbReference type="PANTHER" id="PTHR21310">
    <property type="entry name" value="AMINOGLYCOSIDE PHOSPHOTRANSFERASE-RELATED-RELATED"/>
    <property type="match status" value="1"/>
</dbReference>
<name>A0A0F7ZQE9_9HYPO</name>
<dbReference type="Proteomes" id="UP000054481">
    <property type="component" value="Unassembled WGS sequence"/>
</dbReference>
<dbReference type="SUPFAM" id="SSF56112">
    <property type="entry name" value="Protein kinase-like (PK-like)"/>
    <property type="match status" value="1"/>
</dbReference>
<sequence>MANRNPRFDWRDSIADIIKKDMTSPVADPEGNMSPDRVDMLLRIAADQKNRALVARAGNSSAQSSAGLHTPQDDGSRRGSASVCHEHSRNEFDEDMDVRANHDNRPVVRVAPVLPPQPPANCHTYYLARLMRNRSLRLILEHSVSPADPPIVRFVDRQITEVGLIMAEMLRTYSNLPILRLPRALDLDIGLGCLRGVPHGVVRAPSPDDAIDQVVHGSILEHVWADLSPETKHDVARQLRKLVIQMRKTPQPVPRGDHRTVGSVVSNGYSLMLDKSPEKTYWVVRYHPTRDHFVAFLSATLHPRVPHLVAASITEQFGLSGNLLLSHGELSPRNIIVRDGKIISITGWDYAGWYPEWWDYVKFFDAWTGPNNQDWYNYADEIFATSFPKDLVAYQAVIRGRSD</sequence>
<dbReference type="InterPro" id="IPR011009">
    <property type="entry name" value="Kinase-like_dom_sf"/>
</dbReference>
<dbReference type="InterPro" id="IPR051678">
    <property type="entry name" value="AGP_Transferase"/>
</dbReference>
<reference evidence="3 4" key="1">
    <citation type="journal article" date="2014" name="Genome Biol. Evol.">
        <title>Comparative genomics and transcriptomics analyses reveal divergent lifestyle features of nematode endoparasitic fungus Hirsutella minnesotensis.</title>
        <authorList>
            <person name="Lai Y."/>
            <person name="Liu K."/>
            <person name="Zhang X."/>
            <person name="Zhang X."/>
            <person name="Li K."/>
            <person name="Wang N."/>
            <person name="Shu C."/>
            <person name="Wu Y."/>
            <person name="Wang C."/>
            <person name="Bushley K.E."/>
            <person name="Xiang M."/>
            <person name="Liu X."/>
        </authorList>
    </citation>
    <scope>NUCLEOTIDE SEQUENCE [LARGE SCALE GENOMIC DNA]</scope>
    <source>
        <strain evidence="3 4">3608</strain>
    </source>
</reference>
<gene>
    <name evidence="3" type="ORF">HIM_03451</name>
</gene>
<dbReference type="InterPro" id="IPR002575">
    <property type="entry name" value="Aminoglycoside_PTrfase"/>
</dbReference>
<feature type="domain" description="Aminoglycoside phosphotransferase" evidence="2">
    <location>
        <begin position="286"/>
        <end position="375"/>
    </location>
</feature>
<accession>A0A0F7ZQE9</accession>
<feature type="compositionally biased region" description="Basic and acidic residues" evidence="1">
    <location>
        <begin position="84"/>
        <end position="93"/>
    </location>
</feature>
<proteinExistence type="predicted"/>
<keyword evidence="4" id="KW-1185">Reference proteome</keyword>
<dbReference type="AlphaFoldDB" id="A0A0F7ZQE9"/>
<evidence type="ECO:0000313" key="3">
    <source>
        <dbReference type="EMBL" id="KJZ77130.1"/>
    </source>
</evidence>
<feature type="region of interest" description="Disordered" evidence="1">
    <location>
        <begin position="56"/>
        <end position="93"/>
    </location>
</feature>
<protein>
    <recommendedName>
        <fullName evidence="2">Aminoglycoside phosphotransferase domain-containing protein</fullName>
    </recommendedName>
</protein>
<evidence type="ECO:0000313" key="4">
    <source>
        <dbReference type="Proteomes" id="UP000054481"/>
    </source>
</evidence>
<organism evidence="3 4">
    <name type="scientific">Hirsutella minnesotensis 3608</name>
    <dbReference type="NCBI Taxonomy" id="1043627"/>
    <lineage>
        <taxon>Eukaryota</taxon>
        <taxon>Fungi</taxon>
        <taxon>Dikarya</taxon>
        <taxon>Ascomycota</taxon>
        <taxon>Pezizomycotina</taxon>
        <taxon>Sordariomycetes</taxon>
        <taxon>Hypocreomycetidae</taxon>
        <taxon>Hypocreales</taxon>
        <taxon>Ophiocordycipitaceae</taxon>
        <taxon>Hirsutella</taxon>
    </lineage>
</organism>
<evidence type="ECO:0000259" key="2">
    <source>
        <dbReference type="Pfam" id="PF01636"/>
    </source>
</evidence>
<dbReference type="EMBL" id="KQ030508">
    <property type="protein sequence ID" value="KJZ77130.1"/>
    <property type="molecule type" value="Genomic_DNA"/>
</dbReference>